<dbReference type="EMBL" id="JAJNBZ010000018">
    <property type="protein sequence ID" value="MCE5171545.1"/>
    <property type="molecule type" value="Genomic_DNA"/>
</dbReference>
<gene>
    <name evidence="2" type="ORF">LQV63_19780</name>
</gene>
<keyword evidence="1" id="KW-0812">Transmembrane</keyword>
<dbReference type="Proteomes" id="UP001199916">
    <property type="component" value="Unassembled WGS sequence"/>
</dbReference>
<keyword evidence="3" id="KW-1185">Reference proteome</keyword>
<proteinExistence type="predicted"/>
<sequence>MSKGLALWFAFSSIGLLTATAISLSYNAWLVVLFAVLAVCNIGFGFVTKARLRRQSTSSANE</sequence>
<keyword evidence="1" id="KW-0472">Membrane</keyword>
<name>A0ABS8YHY3_9BACL</name>
<feature type="transmembrane region" description="Helical" evidence="1">
    <location>
        <begin position="29"/>
        <end position="47"/>
    </location>
</feature>
<organism evidence="2 3">
    <name type="scientific">Paenibacillus profundus</name>
    <dbReference type="NCBI Taxonomy" id="1173085"/>
    <lineage>
        <taxon>Bacteria</taxon>
        <taxon>Bacillati</taxon>
        <taxon>Bacillota</taxon>
        <taxon>Bacilli</taxon>
        <taxon>Bacillales</taxon>
        <taxon>Paenibacillaceae</taxon>
        <taxon>Paenibacillus</taxon>
    </lineage>
</organism>
<dbReference type="RefSeq" id="WP_019423802.1">
    <property type="nucleotide sequence ID" value="NZ_JAJNBZ010000018.1"/>
</dbReference>
<accession>A0ABS8YHY3</accession>
<comment type="caution">
    <text evidence="2">The sequence shown here is derived from an EMBL/GenBank/DDBJ whole genome shotgun (WGS) entry which is preliminary data.</text>
</comment>
<evidence type="ECO:0000313" key="2">
    <source>
        <dbReference type="EMBL" id="MCE5171545.1"/>
    </source>
</evidence>
<keyword evidence="1" id="KW-1133">Transmembrane helix</keyword>
<evidence type="ECO:0000313" key="3">
    <source>
        <dbReference type="Proteomes" id="UP001199916"/>
    </source>
</evidence>
<evidence type="ECO:0000256" key="1">
    <source>
        <dbReference type="SAM" id="Phobius"/>
    </source>
</evidence>
<reference evidence="2 3" key="1">
    <citation type="submission" date="2021-11" db="EMBL/GenBank/DDBJ databases">
        <title>Draft genome sequence of Paenibacillus profundus YoMME, a new Gram-positive bacteria with exoelectrogenic properties.</title>
        <authorList>
            <person name="Hubenova Y."/>
            <person name="Hubenova E."/>
            <person name="Manasiev Y."/>
            <person name="Peykov S."/>
            <person name="Mitov M."/>
        </authorList>
    </citation>
    <scope>NUCLEOTIDE SEQUENCE [LARGE SCALE GENOMIC DNA]</scope>
    <source>
        <strain evidence="2 3">YoMME</strain>
    </source>
</reference>
<protein>
    <submittedName>
        <fullName evidence="2">DUF5325 family protein</fullName>
    </submittedName>
</protein>